<evidence type="ECO:0008006" key="4">
    <source>
        <dbReference type="Google" id="ProtNLM"/>
    </source>
</evidence>
<dbReference type="Proteomes" id="UP000799436">
    <property type="component" value="Unassembled WGS sequence"/>
</dbReference>
<sequence>MHPTTTTAAILSALALLLLPTPAAANDMTACTGQIYGIACTYMNGDEKVAGSCIGNPQRCRQ</sequence>
<evidence type="ECO:0000256" key="1">
    <source>
        <dbReference type="SAM" id="SignalP"/>
    </source>
</evidence>
<organism evidence="2 3">
    <name type="scientific">Teratosphaeria nubilosa</name>
    <dbReference type="NCBI Taxonomy" id="161662"/>
    <lineage>
        <taxon>Eukaryota</taxon>
        <taxon>Fungi</taxon>
        <taxon>Dikarya</taxon>
        <taxon>Ascomycota</taxon>
        <taxon>Pezizomycotina</taxon>
        <taxon>Dothideomycetes</taxon>
        <taxon>Dothideomycetidae</taxon>
        <taxon>Mycosphaerellales</taxon>
        <taxon>Teratosphaeriaceae</taxon>
        <taxon>Teratosphaeria</taxon>
    </lineage>
</organism>
<name>A0A6G1L639_9PEZI</name>
<keyword evidence="3" id="KW-1185">Reference proteome</keyword>
<feature type="signal peptide" evidence="1">
    <location>
        <begin position="1"/>
        <end position="25"/>
    </location>
</feature>
<reference evidence="2" key="1">
    <citation type="journal article" date="2020" name="Stud. Mycol.">
        <title>101 Dothideomycetes genomes: a test case for predicting lifestyles and emergence of pathogens.</title>
        <authorList>
            <person name="Haridas S."/>
            <person name="Albert R."/>
            <person name="Binder M."/>
            <person name="Bloem J."/>
            <person name="Labutti K."/>
            <person name="Salamov A."/>
            <person name="Andreopoulos B."/>
            <person name="Baker S."/>
            <person name="Barry K."/>
            <person name="Bills G."/>
            <person name="Bluhm B."/>
            <person name="Cannon C."/>
            <person name="Castanera R."/>
            <person name="Culley D."/>
            <person name="Daum C."/>
            <person name="Ezra D."/>
            <person name="Gonzalez J."/>
            <person name="Henrissat B."/>
            <person name="Kuo A."/>
            <person name="Liang C."/>
            <person name="Lipzen A."/>
            <person name="Lutzoni F."/>
            <person name="Magnuson J."/>
            <person name="Mondo S."/>
            <person name="Nolan M."/>
            <person name="Ohm R."/>
            <person name="Pangilinan J."/>
            <person name="Park H.-J."/>
            <person name="Ramirez L."/>
            <person name="Alfaro M."/>
            <person name="Sun H."/>
            <person name="Tritt A."/>
            <person name="Yoshinaga Y."/>
            <person name="Zwiers L.-H."/>
            <person name="Turgeon B."/>
            <person name="Goodwin S."/>
            <person name="Spatafora J."/>
            <person name="Crous P."/>
            <person name="Grigoriev I."/>
        </authorList>
    </citation>
    <scope>NUCLEOTIDE SEQUENCE</scope>
    <source>
        <strain evidence="2">CBS 116005</strain>
    </source>
</reference>
<proteinExistence type="predicted"/>
<dbReference type="AlphaFoldDB" id="A0A6G1L639"/>
<evidence type="ECO:0000313" key="2">
    <source>
        <dbReference type="EMBL" id="KAF2768315.1"/>
    </source>
</evidence>
<accession>A0A6G1L639</accession>
<gene>
    <name evidence="2" type="ORF">EJ03DRAFT_328358</name>
</gene>
<evidence type="ECO:0000313" key="3">
    <source>
        <dbReference type="Proteomes" id="UP000799436"/>
    </source>
</evidence>
<keyword evidence="1" id="KW-0732">Signal</keyword>
<protein>
    <recommendedName>
        <fullName evidence="4">CBM1 domain-containing protein</fullName>
    </recommendedName>
</protein>
<dbReference type="EMBL" id="ML995845">
    <property type="protein sequence ID" value="KAF2768315.1"/>
    <property type="molecule type" value="Genomic_DNA"/>
</dbReference>
<feature type="chain" id="PRO_5026137430" description="CBM1 domain-containing protein" evidence="1">
    <location>
        <begin position="26"/>
        <end position="62"/>
    </location>
</feature>